<gene>
    <name evidence="4" type="ORF">EDD30_6686</name>
</gene>
<feature type="domain" description="Arabinofuranosyltransferase D third carbohydrate binding module" evidence="3">
    <location>
        <begin position="738"/>
        <end position="851"/>
    </location>
</feature>
<feature type="transmembrane region" description="Helical" evidence="1">
    <location>
        <begin position="1364"/>
        <end position="1384"/>
    </location>
</feature>
<dbReference type="InterPro" id="IPR008979">
    <property type="entry name" value="Galactose-bd-like_sf"/>
</dbReference>
<evidence type="ECO:0000313" key="4">
    <source>
        <dbReference type="EMBL" id="ROP33660.1"/>
    </source>
</evidence>
<dbReference type="Gene3D" id="2.60.120.260">
    <property type="entry name" value="Galactose-binding domain-like"/>
    <property type="match status" value="2"/>
</dbReference>
<sequence length="1421" mass="148669">MHHPLNRVDSAEVGDAVPRSVWRMRLLTVCLGLTALAFLQDPGLTVIDTKVDLAVDPAGWLARALHVWDPAGTFGQLQNQAYGYLWPMGSFYLVGKLLAIPAWVIQRLWWAVVMTVACTGLVKLAERLGIGSPWARLIAGAAFALSPRMITELGPISVEAWPSALAPWVLVPLVGLAQGAPLLRSVTRSALIVACAGGVNATAVLAVIPLAGLWLLGLRPFPLRIKALIAWGIAVGCATAWWVVPLLLLGRYSPPFLDYIETGTVTTAPTDMVSVLRGASHWHAYLSSSFGPPWTAGWRLATERPLVVASLVVAGLGIAGLARRGMPHRWFLVTGLLAGLALVGLGHVGAVSGLFAESQRAFLDGAGAPLRNVHKFDVIVRLPLILGMAHLLTVVARAASTATGPRVGPARWRAATLTGMALIGVAGVAAPALGGGLAAQGSFQSVPGYWREASGWLNRHLDQEHVLVVPGSRFPRYLWGSPSDEITQPLLDKRWGVRSSIPLAPPQTIRVLDAIERTLTSGAGSAGLAQFLARSGVRYLLLRSDLDYGRSGATQPTIVRESLARSPGLRQVTGFGPYVGGGRLPGVFVDNGLNPRVRALEVWEVTQTVAPVVAYDSSDLTTVVGGPESVLDAAAAGALPAGPTVLAGDRTEETADGSVLLTDGLRRKEVSFGLSHDSASATMQAGEQARLGAPARDYLPAWSEGNETVVEYRGIETVTASSSFAEAQPLSGARPAYQPFAALDGDVGTSWRSAPGTFATEQWFEVRLPGAHLIREVQLTFDLGTDSIPTRITVTSGSNPPVSRDVTGATTTVPLSAATRSDRIRVEFDQVKDVRLGFGGVGITELAIPGLRAERTLVVPPSPVAGVAPGMVFTAAPAVPACYFVNRRPVCNGDLARASEDGTRIDRTATVPVAARYDLTVKARPRPGSALNALLDAGGRAALAEGITPTVTASSIGVLEPAARPGAVADGDPDTAWYAADEDRHPWLRMVWPATRTISGVRLTVGAETAAARPWQITAIGDGDVRNGFLDAGGTLVFDPPMSTDELTVLIADTVSAASYDPYRNMQRELPVAVGEFTALPDSAPARAPETTRIDLGCGSGPNVVVDGVARATALVASRRDLLELREVEARACGAGAADPVPVASGETRIVATASKLATPGSLVMTPVTGSTTGNRRSVVPWRDAAAGTGPQTPVRVDAWDATIRRLHVNEYANQRVIALRENANVGWTASMAGEALPSVVVDGWQQAWLVPPGASGEVVLRFGPDRLYVAAIGGGAVLLAGVAVTGALAGRGGGGPPVLVPASGRRGRRLLLPALFGGVALVAVGGVAAAGLALLGTAAVLVPRILQPYLGRHDRRLRRLGRLAGWLLPVGFFALAGLLAMRLGGHTAALPQLAALGSTVTLWLSVVLARGGPGQRWLKR</sequence>
<dbReference type="Pfam" id="PF24607">
    <property type="entry name" value="CBM_AftD"/>
    <property type="match status" value="2"/>
</dbReference>
<dbReference type="Proteomes" id="UP000271683">
    <property type="component" value="Unassembled WGS sequence"/>
</dbReference>
<feature type="transmembrane region" description="Helical" evidence="1">
    <location>
        <begin position="228"/>
        <end position="249"/>
    </location>
</feature>
<feature type="domain" description="Alpha-(1-&gt;3)-arabinofuranosyltransferase N-terminal GT-C" evidence="2">
    <location>
        <begin position="33"/>
        <end position="693"/>
    </location>
</feature>
<feature type="transmembrane region" description="Helical" evidence="1">
    <location>
        <begin position="306"/>
        <end position="324"/>
    </location>
</feature>
<dbReference type="OrthoDB" id="5242711at2"/>
<organism evidence="4 5">
    <name type="scientific">Couchioplanes caeruleus</name>
    <dbReference type="NCBI Taxonomy" id="56438"/>
    <lineage>
        <taxon>Bacteria</taxon>
        <taxon>Bacillati</taxon>
        <taxon>Actinomycetota</taxon>
        <taxon>Actinomycetes</taxon>
        <taxon>Micromonosporales</taxon>
        <taxon>Micromonosporaceae</taxon>
        <taxon>Couchioplanes</taxon>
    </lineage>
</organism>
<dbReference type="InterPro" id="IPR056997">
    <property type="entry name" value="CBM_AftD"/>
</dbReference>
<keyword evidence="4" id="KW-0808">Transferase</keyword>
<name>A0A3N1GTR1_9ACTN</name>
<feature type="transmembrane region" description="Helical" evidence="1">
    <location>
        <begin position="419"/>
        <end position="439"/>
    </location>
</feature>
<feature type="transmembrane region" description="Helical" evidence="1">
    <location>
        <begin position="190"/>
        <end position="216"/>
    </location>
</feature>
<evidence type="ECO:0000259" key="3">
    <source>
        <dbReference type="Pfam" id="PF24607"/>
    </source>
</evidence>
<reference evidence="4 5" key="1">
    <citation type="submission" date="2018-11" db="EMBL/GenBank/DDBJ databases">
        <title>Sequencing the genomes of 1000 actinobacteria strains.</title>
        <authorList>
            <person name="Klenk H.-P."/>
        </authorList>
    </citation>
    <scope>NUCLEOTIDE SEQUENCE [LARGE SCALE GENOMIC DNA]</scope>
    <source>
        <strain evidence="4 5">DSM 43634</strain>
    </source>
</reference>
<feature type="transmembrane region" description="Helical" evidence="1">
    <location>
        <begin position="1390"/>
        <end position="1410"/>
    </location>
</feature>
<comment type="caution">
    <text evidence="4">The sequence shown here is derived from an EMBL/GenBank/DDBJ whole genome shotgun (WGS) entry which is preliminary data.</text>
</comment>
<evidence type="ECO:0000259" key="2">
    <source>
        <dbReference type="Pfam" id="PF11847"/>
    </source>
</evidence>
<feature type="transmembrane region" description="Helical" evidence="1">
    <location>
        <begin position="1311"/>
        <end position="1343"/>
    </location>
</feature>
<dbReference type="Pfam" id="PF11847">
    <property type="entry name" value="GT-C_AftD"/>
    <property type="match status" value="1"/>
</dbReference>
<feature type="transmembrane region" description="Helical" evidence="1">
    <location>
        <begin position="84"/>
        <end position="102"/>
    </location>
</feature>
<feature type="transmembrane region" description="Helical" evidence="1">
    <location>
        <begin position="378"/>
        <end position="399"/>
    </location>
</feature>
<keyword evidence="1" id="KW-0472">Membrane</keyword>
<feature type="transmembrane region" description="Helical" evidence="1">
    <location>
        <begin position="1268"/>
        <end position="1291"/>
    </location>
</feature>
<evidence type="ECO:0000256" key="1">
    <source>
        <dbReference type="SAM" id="Phobius"/>
    </source>
</evidence>
<proteinExistence type="predicted"/>
<dbReference type="InterPro" id="IPR021798">
    <property type="entry name" value="AftD_N"/>
</dbReference>
<accession>A0A3N1GTR1</accession>
<feature type="domain" description="Arabinofuranosyltransferase D third carbohydrate binding module" evidence="3">
    <location>
        <begin position="957"/>
        <end position="1056"/>
    </location>
</feature>
<feature type="transmembrane region" description="Helical" evidence="1">
    <location>
        <begin position="330"/>
        <end position="357"/>
    </location>
</feature>
<feature type="transmembrane region" description="Helical" evidence="1">
    <location>
        <begin position="20"/>
        <end position="39"/>
    </location>
</feature>
<dbReference type="GO" id="GO:0016740">
    <property type="term" value="F:transferase activity"/>
    <property type="evidence" value="ECO:0007669"/>
    <property type="project" value="UniProtKB-KW"/>
</dbReference>
<evidence type="ECO:0000313" key="5">
    <source>
        <dbReference type="Proteomes" id="UP000271683"/>
    </source>
</evidence>
<dbReference type="SUPFAM" id="SSF49785">
    <property type="entry name" value="Galactose-binding domain-like"/>
    <property type="match status" value="2"/>
</dbReference>
<keyword evidence="1" id="KW-1133">Transmembrane helix</keyword>
<keyword evidence="1" id="KW-0812">Transmembrane</keyword>
<protein>
    <submittedName>
        <fullName evidence="4">Arabinofuranan 3-O-arabinosyltransferase</fullName>
    </submittedName>
</protein>
<dbReference type="EMBL" id="RJKL01000001">
    <property type="protein sequence ID" value="ROP33660.1"/>
    <property type="molecule type" value="Genomic_DNA"/>
</dbReference>